<gene>
    <name evidence="3" type="ORF">P9H32_07565</name>
</gene>
<protein>
    <submittedName>
        <fullName evidence="3">DUF4810 domain-containing protein</fullName>
    </submittedName>
</protein>
<keyword evidence="2" id="KW-0732">Signal</keyword>
<name>A0ABU5MW99_9BACT</name>
<dbReference type="PROSITE" id="PS50005">
    <property type="entry name" value="TPR"/>
    <property type="match status" value="1"/>
</dbReference>
<keyword evidence="1" id="KW-0802">TPR repeat</keyword>
<feature type="repeat" description="TPR" evidence="1">
    <location>
        <begin position="71"/>
        <end position="104"/>
    </location>
</feature>
<dbReference type="PROSITE" id="PS51257">
    <property type="entry name" value="PROKAR_LIPOPROTEIN"/>
    <property type="match status" value="1"/>
</dbReference>
<keyword evidence="4" id="KW-1185">Reference proteome</keyword>
<accession>A0ABU5MW99</accession>
<feature type="chain" id="PRO_5045490373" evidence="2">
    <location>
        <begin position="21"/>
        <end position="129"/>
    </location>
</feature>
<evidence type="ECO:0000313" key="4">
    <source>
        <dbReference type="Proteomes" id="UP001290861"/>
    </source>
</evidence>
<reference evidence="3 4" key="1">
    <citation type="journal article" date="2024" name="Appl. Environ. Microbiol.">
        <title>Pontiella agarivorans sp. nov., a novel marine anaerobic bacterium capable of degrading macroalgal polysaccharides and fixing nitrogen.</title>
        <authorList>
            <person name="Liu N."/>
            <person name="Kivenson V."/>
            <person name="Peng X."/>
            <person name="Cui Z."/>
            <person name="Lankiewicz T.S."/>
            <person name="Gosselin K.M."/>
            <person name="English C.J."/>
            <person name="Blair E.M."/>
            <person name="O'Malley M.A."/>
            <person name="Valentine D.L."/>
        </authorList>
    </citation>
    <scope>NUCLEOTIDE SEQUENCE [LARGE SCALE GENOMIC DNA]</scope>
    <source>
        <strain evidence="3 4">NLcol2</strain>
    </source>
</reference>
<dbReference type="Pfam" id="PF16068">
    <property type="entry name" value="DUF4810"/>
    <property type="match status" value="1"/>
</dbReference>
<dbReference type="EMBL" id="JARVCO010000010">
    <property type="protein sequence ID" value="MDZ8118482.1"/>
    <property type="molecule type" value="Genomic_DNA"/>
</dbReference>
<evidence type="ECO:0000256" key="2">
    <source>
        <dbReference type="SAM" id="SignalP"/>
    </source>
</evidence>
<evidence type="ECO:0000256" key="1">
    <source>
        <dbReference type="PROSITE-ProRule" id="PRU00339"/>
    </source>
</evidence>
<organism evidence="3 4">
    <name type="scientific">Pontiella agarivorans</name>
    <dbReference type="NCBI Taxonomy" id="3038953"/>
    <lineage>
        <taxon>Bacteria</taxon>
        <taxon>Pseudomonadati</taxon>
        <taxon>Kiritimatiellota</taxon>
        <taxon>Kiritimatiellia</taxon>
        <taxon>Kiritimatiellales</taxon>
        <taxon>Pontiellaceae</taxon>
        <taxon>Pontiella</taxon>
    </lineage>
</organism>
<evidence type="ECO:0000313" key="3">
    <source>
        <dbReference type="EMBL" id="MDZ8118482.1"/>
    </source>
</evidence>
<feature type="signal peptide" evidence="2">
    <location>
        <begin position="1"/>
        <end position="20"/>
    </location>
</feature>
<dbReference type="RefSeq" id="WP_322608281.1">
    <property type="nucleotide sequence ID" value="NZ_JARVCO010000010.1"/>
</dbReference>
<dbReference type="InterPro" id="IPR014508">
    <property type="entry name" value="UCP020555_TPR-like"/>
</dbReference>
<dbReference type="InterPro" id="IPR019734">
    <property type="entry name" value="TPR_rpt"/>
</dbReference>
<dbReference type="Proteomes" id="UP001290861">
    <property type="component" value="Unassembled WGS sequence"/>
</dbReference>
<sequence>MNRKLLLYCCAVPLFLSGCAAPTLFTWGNYDQWLYENYKNPKNDEVLYADLSALISDYESRKNPQTKPLAPGLYAEYGFLLMRRGENKKAIEYYNKEKALWPESAVFMDHMIQVASINTGTADGGEIHE</sequence>
<proteinExistence type="predicted"/>
<dbReference type="PIRSF" id="PIRSF020555">
    <property type="entry name" value="UCP020555"/>
    <property type="match status" value="1"/>
</dbReference>
<comment type="caution">
    <text evidence="3">The sequence shown here is derived from an EMBL/GenBank/DDBJ whole genome shotgun (WGS) entry which is preliminary data.</text>
</comment>